<name>A0A6J6VEH4_9ZZZZ</name>
<dbReference type="GO" id="GO:0031012">
    <property type="term" value="C:extracellular matrix"/>
    <property type="evidence" value="ECO:0007669"/>
    <property type="project" value="TreeGrafter"/>
</dbReference>
<organism evidence="2">
    <name type="scientific">freshwater metagenome</name>
    <dbReference type="NCBI Taxonomy" id="449393"/>
    <lineage>
        <taxon>unclassified sequences</taxon>
        <taxon>metagenomes</taxon>
        <taxon>ecological metagenomes</taxon>
    </lineage>
</organism>
<dbReference type="PANTHER" id="PTHR24023">
    <property type="entry name" value="COLLAGEN ALPHA"/>
    <property type="match status" value="1"/>
</dbReference>
<dbReference type="InterPro" id="IPR050149">
    <property type="entry name" value="Collagen_superfamily"/>
</dbReference>
<dbReference type="GO" id="GO:0030198">
    <property type="term" value="P:extracellular matrix organization"/>
    <property type="evidence" value="ECO:0007669"/>
    <property type="project" value="TreeGrafter"/>
</dbReference>
<accession>A0A6J6VEH4</accession>
<feature type="compositionally biased region" description="Low complexity" evidence="1">
    <location>
        <begin position="117"/>
        <end position="142"/>
    </location>
</feature>
<dbReference type="GO" id="GO:0005615">
    <property type="term" value="C:extracellular space"/>
    <property type="evidence" value="ECO:0007669"/>
    <property type="project" value="TreeGrafter"/>
</dbReference>
<evidence type="ECO:0000313" key="2">
    <source>
        <dbReference type="EMBL" id="CAB4769679.1"/>
    </source>
</evidence>
<protein>
    <submittedName>
        <fullName evidence="2">Unannotated protein</fullName>
    </submittedName>
</protein>
<dbReference type="AlphaFoldDB" id="A0A6J6VEH4"/>
<proteinExistence type="predicted"/>
<dbReference type="EMBL" id="CAEZZO010000098">
    <property type="protein sequence ID" value="CAB4769679.1"/>
    <property type="molecule type" value="Genomic_DNA"/>
</dbReference>
<dbReference type="PANTHER" id="PTHR24023:SF1105">
    <property type="entry name" value="FIBRILLAR COLLAGEN NC1 DOMAIN-CONTAINING PROTEIN"/>
    <property type="match status" value="1"/>
</dbReference>
<reference evidence="2" key="1">
    <citation type="submission" date="2020-05" db="EMBL/GenBank/DDBJ databases">
        <authorList>
            <person name="Chiriac C."/>
            <person name="Salcher M."/>
            <person name="Ghai R."/>
            <person name="Kavagutti S V."/>
        </authorList>
    </citation>
    <scope>NUCLEOTIDE SEQUENCE</scope>
</reference>
<gene>
    <name evidence="2" type="ORF">UFOPK2886_00689</name>
</gene>
<feature type="region of interest" description="Disordered" evidence="1">
    <location>
        <begin position="72"/>
        <end position="142"/>
    </location>
</feature>
<dbReference type="GO" id="GO:0030020">
    <property type="term" value="F:extracellular matrix structural constituent conferring tensile strength"/>
    <property type="evidence" value="ECO:0007669"/>
    <property type="project" value="TreeGrafter"/>
</dbReference>
<sequence>MLKNTYPRVIIIAIFSLLLNQSPAIAAGRASDTVNTILSGAGIPSATTGINGDFYIDTKSMNFYGPKKNNRWPIPTSLRGPAGPIGPSGIDGKTGASGSTSDGKVGATGAAGPAGIKGDTGATGPAGPKGDTGATGAAGPAGIKGDTGATGATGAKGDAGSGGAVQFVNLNQWTMATATPGGGSESSIFASLASGKKYSFSILVNGRLLPNVTTFRTFPILKCTDDSATLNYEYSYGFGQSSDLTTDFNRVSFTIIGTVSVSADSNFSVLVRDVEGSNKSVTFNGKAVIQEIGTIN</sequence>
<evidence type="ECO:0000256" key="1">
    <source>
        <dbReference type="SAM" id="MobiDB-lite"/>
    </source>
</evidence>